<dbReference type="EMBL" id="JBHUDP010000001">
    <property type="protein sequence ID" value="MFD1684925.1"/>
    <property type="molecule type" value="Genomic_DNA"/>
</dbReference>
<dbReference type="InterPro" id="IPR021516">
    <property type="entry name" value="DUF3179"/>
</dbReference>
<dbReference type="Proteomes" id="UP001597092">
    <property type="component" value="Unassembled WGS sequence"/>
</dbReference>
<feature type="region of interest" description="Disordered" evidence="1">
    <location>
        <begin position="20"/>
        <end position="70"/>
    </location>
</feature>
<dbReference type="RefSeq" id="WP_256307601.1">
    <property type="nucleotide sequence ID" value="NZ_JANHAW010000002.1"/>
</dbReference>
<proteinExistence type="predicted"/>
<dbReference type="Pfam" id="PF11376">
    <property type="entry name" value="DUF3179"/>
    <property type="match status" value="1"/>
</dbReference>
<sequence length="381" mass="41364">MTRLVTRRAVLAGVGVASLAGCLGGRRSGGSTDADERSPTGSSEDETEPSEGSSAGRSGPPTRDDRLPLPMEPSALRDEAVSGGPPKDGIPAIEEPKFVSVESASANLDPGDPVFGVATGAERKAYPQSILVAHEICNDVVDGTPVSVTYCPLTGTAMGFERGETTFGVSGRLVNNNLIMYDRGTETWWPQVLSTAIPGPWNEEPEIRSLREFRVVWTTWERWTNAYPDTRVLSRDTGFAKNYSRDPYGSYNPRAGYYAPNARPMFPALSEDDRLEPKRVVIGARAPDGAVAFGKDRLREAKLLRGELGGTPVVAAYEPTLDTGYVFRNPDEEAFEYRGGRVVDSAGDTHDPDALPLDRVLAFDAMWFAWSGFYPETTLYA</sequence>
<dbReference type="AlphaFoldDB" id="A0ABD6DSL8"/>
<evidence type="ECO:0000313" key="3">
    <source>
        <dbReference type="Proteomes" id="UP001597092"/>
    </source>
</evidence>
<dbReference type="PROSITE" id="PS51257">
    <property type="entry name" value="PROKAR_LIPOPROTEIN"/>
    <property type="match status" value="1"/>
</dbReference>
<accession>A0ABD6DSL8</accession>
<organism evidence="2 3">
    <name type="scientific">Halobellus litoreus</name>
    <dbReference type="NCBI Taxonomy" id="755310"/>
    <lineage>
        <taxon>Archaea</taxon>
        <taxon>Methanobacteriati</taxon>
        <taxon>Methanobacteriota</taxon>
        <taxon>Stenosarchaea group</taxon>
        <taxon>Halobacteria</taxon>
        <taxon>Halobacteriales</taxon>
        <taxon>Haloferacaceae</taxon>
        <taxon>Halobellus</taxon>
    </lineage>
</organism>
<keyword evidence="3" id="KW-1185">Reference proteome</keyword>
<comment type="caution">
    <text evidence="2">The sequence shown here is derived from an EMBL/GenBank/DDBJ whole genome shotgun (WGS) entry which is preliminary data.</text>
</comment>
<evidence type="ECO:0000313" key="2">
    <source>
        <dbReference type="EMBL" id="MFD1684925.1"/>
    </source>
</evidence>
<reference evidence="2 3" key="1">
    <citation type="journal article" date="2019" name="Int. J. Syst. Evol. Microbiol.">
        <title>The Global Catalogue of Microorganisms (GCM) 10K type strain sequencing project: providing services to taxonomists for standard genome sequencing and annotation.</title>
        <authorList>
            <consortium name="The Broad Institute Genomics Platform"/>
            <consortium name="The Broad Institute Genome Sequencing Center for Infectious Disease"/>
            <person name="Wu L."/>
            <person name="Ma J."/>
        </authorList>
    </citation>
    <scope>NUCLEOTIDE SEQUENCE [LARGE SCALE GENOMIC DNA]</scope>
    <source>
        <strain evidence="2 3">CGMCC 1.10387</strain>
    </source>
</reference>
<dbReference type="InterPro" id="IPR006311">
    <property type="entry name" value="TAT_signal"/>
</dbReference>
<name>A0ABD6DSL8_9EURY</name>
<gene>
    <name evidence="2" type="ORF">ACFSAS_04795</name>
</gene>
<protein>
    <submittedName>
        <fullName evidence="2">DUF3179 domain-containing protein</fullName>
    </submittedName>
</protein>
<evidence type="ECO:0000256" key="1">
    <source>
        <dbReference type="SAM" id="MobiDB-lite"/>
    </source>
</evidence>
<dbReference type="PROSITE" id="PS51318">
    <property type="entry name" value="TAT"/>
    <property type="match status" value="1"/>
</dbReference>